<keyword evidence="5" id="KW-0813">Transport</keyword>
<evidence type="ECO:0000256" key="1">
    <source>
        <dbReference type="ARBA" id="ARBA00004141"/>
    </source>
</evidence>
<evidence type="ECO:0000256" key="5">
    <source>
        <dbReference type="HAMAP-Rule" id="MF_00902"/>
    </source>
</evidence>
<gene>
    <name evidence="5 6" type="primary">tatC</name>
    <name evidence="6" type="ORF">FPQ15_02220</name>
</gene>
<keyword evidence="5" id="KW-1003">Cell membrane</keyword>
<dbReference type="Proteomes" id="UP000319483">
    <property type="component" value="Unassembled WGS sequence"/>
</dbReference>
<evidence type="ECO:0000256" key="3">
    <source>
        <dbReference type="ARBA" id="ARBA00022989"/>
    </source>
</evidence>
<comment type="caution">
    <text evidence="6">The sequence shown here is derived from an EMBL/GenBank/DDBJ whole genome shotgun (WGS) entry which is preliminary data.</text>
</comment>
<feature type="transmembrane region" description="Helical" evidence="5">
    <location>
        <begin position="74"/>
        <end position="95"/>
    </location>
</feature>
<comment type="similarity">
    <text evidence="5">Belongs to the TatC family.</text>
</comment>
<keyword evidence="4 5" id="KW-0472">Membrane</keyword>
<dbReference type="PRINTS" id="PR01840">
    <property type="entry name" value="TATCFAMILY"/>
</dbReference>
<comment type="subunit">
    <text evidence="5">The Tat system comprises two distinct complexes: a TatABC complex, containing multiple copies of TatA, TatB and TatC subunits, and a separate TatA complex, containing only TatA subunits. Substrates initially bind to the TatABC complex, which probably triggers association of the separate TatA complex to form the active translocon.</text>
</comment>
<accession>A0A556SWW3</accession>
<evidence type="ECO:0000256" key="4">
    <source>
        <dbReference type="ARBA" id="ARBA00023136"/>
    </source>
</evidence>
<feature type="transmembrane region" description="Helical" evidence="5">
    <location>
        <begin position="116"/>
        <end position="138"/>
    </location>
</feature>
<reference evidence="6 7" key="1">
    <citation type="submission" date="2019-07" db="EMBL/GenBank/DDBJ databases">
        <title>Gilliamella genomes.</title>
        <authorList>
            <person name="Zheng H."/>
        </authorList>
    </citation>
    <scope>NUCLEOTIDE SEQUENCE [LARGE SCALE GENOMIC DNA]</scope>
    <source>
        <strain evidence="6 7">W8127</strain>
    </source>
</reference>
<feature type="transmembrane region" description="Helical" evidence="5">
    <location>
        <begin position="158"/>
        <end position="183"/>
    </location>
</feature>
<feature type="transmembrane region" description="Helical" evidence="5">
    <location>
        <begin position="20"/>
        <end position="38"/>
    </location>
</feature>
<dbReference type="InterPro" id="IPR002033">
    <property type="entry name" value="TatC"/>
</dbReference>
<dbReference type="GO" id="GO:0033281">
    <property type="term" value="C:TAT protein transport complex"/>
    <property type="evidence" value="ECO:0007669"/>
    <property type="project" value="UniProtKB-UniRule"/>
</dbReference>
<comment type="subcellular location">
    <subcellularLocation>
        <location evidence="5">Cell membrane</location>
        <topology evidence="5">Multi-pass membrane protein</topology>
    </subcellularLocation>
    <subcellularLocation>
        <location evidence="1">Membrane</location>
        <topology evidence="1">Multi-pass membrane protein</topology>
    </subcellularLocation>
</comment>
<dbReference type="RefSeq" id="WP_086326090.1">
    <property type="nucleotide sequence ID" value="NZ_CAMLAP010000001.1"/>
</dbReference>
<protein>
    <recommendedName>
        <fullName evidence="5">Sec-independent protein translocase protein TatC</fullName>
    </recommendedName>
</protein>
<feature type="transmembrane region" description="Helical" evidence="5">
    <location>
        <begin position="195"/>
        <end position="210"/>
    </location>
</feature>
<organism evidence="6 7">
    <name type="scientific">Gilliamella apicola</name>
    <dbReference type="NCBI Taxonomy" id="1196095"/>
    <lineage>
        <taxon>Bacteria</taxon>
        <taxon>Pseudomonadati</taxon>
        <taxon>Pseudomonadota</taxon>
        <taxon>Gammaproteobacteria</taxon>
        <taxon>Orbales</taxon>
        <taxon>Orbaceae</taxon>
        <taxon>Gilliamella</taxon>
    </lineage>
</organism>
<keyword evidence="5" id="KW-0811">Translocation</keyword>
<comment type="function">
    <text evidence="5">Part of the twin-arginine translocation (Tat) system that transports large folded proteins containing a characteristic twin-arginine motif in their signal peptide across membranes. Together with TatB, TatC is part of a receptor directly interacting with Tat signal peptides.</text>
</comment>
<dbReference type="AlphaFoldDB" id="A0A556SWW3"/>
<dbReference type="EMBL" id="VMHM01000002">
    <property type="protein sequence ID" value="TSK05635.1"/>
    <property type="molecule type" value="Genomic_DNA"/>
</dbReference>
<dbReference type="PANTHER" id="PTHR30371">
    <property type="entry name" value="SEC-INDEPENDENT PROTEIN TRANSLOCASE PROTEIN TATC"/>
    <property type="match status" value="1"/>
</dbReference>
<dbReference type="GO" id="GO:0065002">
    <property type="term" value="P:intracellular protein transmembrane transport"/>
    <property type="evidence" value="ECO:0007669"/>
    <property type="project" value="TreeGrafter"/>
</dbReference>
<evidence type="ECO:0000313" key="7">
    <source>
        <dbReference type="Proteomes" id="UP000319483"/>
    </source>
</evidence>
<dbReference type="GO" id="GO:0043953">
    <property type="term" value="P:protein transport by the Tat complex"/>
    <property type="evidence" value="ECO:0007669"/>
    <property type="project" value="UniProtKB-UniRule"/>
</dbReference>
<dbReference type="Pfam" id="PF00902">
    <property type="entry name" value="TatC"/>
    <property type="match status" value="1"/>
</dbReference>
<evidence type="ECO:0000313" key="6">
    <source>
        <dbReference type="EMBL" id="TSK05635.1"/>
    </source>
</evidence>
<sequence length="257" mass="29031">MTDDATQPLIGHLVELRTRLLRCIICILVVFSGLLYFSNDIYHIVANPLISQLPQGSSMIATDIAAPFFTPIKLTAVVAIFISIPYVLYQVWGFVAPALYQHEKRLVMPLIVSSTVLFYLGIAFAYFVVFPLAFYFFIHTAPIDVAINTDITKYLDFVMTLFIVFGFAFEVPVAIILLCWTGITTPQSLRKKRPYIIVGVFAVAMFVTPPDVFSQILLAVPICLLFEIGTFFARFYQPRKHEDSEEDAFASDDEDEK</sequence>
<dbReference type="InterPro" id="IPR019820">
    <property type="entry name" value="Sec-indep_translocase_CS"/>
</dbReference>
<name>A0A556SWW3_9GAMM</name>
<dbReference type="PANTHER" id="PTHR30371:SF0">
    <property type="entry name" value="SEC-INDEPENDENT PROTEIN TRANSLOCASE PROTEIN TATC, CHLOROPLASTIC-RELATED"/>
    <property type="match status" value="1"/>
</dbReference>
<proteinExistence type="inferred from homology"/>
<dbReference type="PROSITE" id="PS01218">
    <property type="entry name" value="TATC"/>
    <property type="match status" value="1"/>
</dbReference>
<keyword evidence="3 5" id="KW-1133">Transmembrane helix</keyword>
<dbReference type="GO" id="GO:0009977">
    <property type="term" value="F:proton motive force dependent protein transmembrane transporter activity"/>
    <property type="evidence" value="ECO:0007669"/>
    <property type="project" value="TreeGrafter"/>
</dbReference>
<feature type="transmembrane region" description="Helical" evidence="5">
    <location>
        <begin position="216"/>
        <end position="236"/>
    </location>
</feature>
<keyword evidence="5" id="KW-0653">Protein transport</keyword>
<evidence type="ECO:0000256" key="2">
    <source>
        <dbReference type="ARBA" id="ARBA00022692"/>
    </source>
</evidence>
<keyword evidence="2 5" id="KW-0812">Transmembrane</keyword>
<dbReference type="HAMAP" id="MF_00902">
    <property type="entry name" value="TatC"/>
    <property type="match status" value="1"/>
</dbReference>
<dbReference type="NCBIfam" id="TIGR00945">
    <property type="entry name" value="tatC"/>
    <property type="match status" value="1"/>
</dbReference>